<keyword evidence="6" id="KW-0560">Oxidoreductase</keyword>
<dbReference type="InterPro" id="IPR036188">
    <property type="entry name" value="FAD/NAD-bd_sf"/>
</dbReference>
<dbReference type="EMBL" id="BSYJ01000004">
    <property type="protein sequence ID" value="GMG87836.1"/>
    <property type="molecule type" value="Genomic_DNA"/>
</dbReference>
<evidence type="ECO:0000259" key="8">
    <source>
        <dbReference type="Pfam" id="PF01494"/>
    </source>
</evidence>
<keyword evidence="10" id="KW-1185">Reference proteome</keyword>
<comment type="cofactor">
    <cofactor evidence="1">
        <name>FAD</name>
        <dbReference type="ChEBI" id="CHEBI:57692"/>
    </cofactor>
</comment>
<evidence type="ECO:0000256" key="7">
    <source>
        <dbReference type="ARBA" id="ARBA00023033"/>
    </source>
</evidence>
<feature type="domain" description="FAD-binding" evidence="8">
    <location>
        <begin position="13"/>
        <end position="345"/>
    </location>
</feature>
<dbReference type="Proteomes" id="UP001224392">
    <property type="component" value="Unassembled WGS sequence"/>
</dbReference>
<dbReference type="PANTHER" id="PTHR43876:SF8">
    <property type="entry name" value="2-OCTAPRENYL-6-METHOXYPHENOL HYDROXYLASE"/>
    <property type="match status" value="1"/>
</dbReference>
<comment type="similarity">
    <text evidence="3">Belongs to the UbiH/COQ6 family.</text>
</comment>
<dbReference type="Pfam" id="PF01494">
    <property type="entry name" value="FAD_binding_3"/>
    <property type="match status" value="1"/>
</dbReference>
<comment type="caution">
    <text evidence="9">The sequence shown here is derived from an EMBL/GenBank/DDBJ whole genome shotgun (WGS) entry which is preliminary data.</text>
</comment>
<name>A0ABQ6M0G2_9GAMM</name>
<dbReference type="NCBIfam" id="TIGR01988">
    <property type="entry name" value="Ubi-OHases"/>
    <property type="match status" value="1"/>
</dbReference>
<protein>
    <submittedName>
        <fullName evidence="9">2-octaprenyl-6-methoxyphenyl hydroxylase</fullName>
    </submittedName>
</protein>
<evidence type="ECO:0000313" key="10">
    <source>
        <dbReference type="Proteomes" id="UP001224392"/>
    </source>
</evidence>
<dbReference type="SUPFAM" id="SSF51905">
    <property type="entry name" value="FAD/NAD(P)-binding domain"/>
    <property type="match status" value="1"/>
</dbReference>
<dbReference type="InterPro" id="IPR051205">
    <property type="entry name" value="UbiH/COQ6_monooxygenase"/>
</dbReference>
<dbReference type="PRINTS" id="PR00420">
    <property type="entry name" value="RNGMNOXGNASE"/>
</dbReference>
<dbReference type="RefSeq" id="WP_285764453.1">
    <property type="nucleotide sequence ID" value="NZ_BSYJ01000004.1"/>
</dbReference>
<dbReference type="InterPro" id="IPR010971">
    <property type="entry name" value="UbiH/COQ6"/>
</dbReference>
<evidence type="ECO:0000256" key="5">
    <source>
        <dbReference type="ARBA" id="ARBA00022827"/>
    </source>
</evidence>
<sequence length="421" mass="45057">MTHDAGKAQQALETDIAIIGGGMAGASLALLLDKYCPQFSVTLVEQRPLPQSGPLQLPSFDARATALSAGAIDIFKSLDVWPVLQTHCAMIERVHVSDRGHAGGAQLGERDLGDAQSLGAVVENAVLGPVLLEAVRNTGARLLAPATVTNLEIGARGAELLLQVSGAATTLRAQLVVVADGAESSLRKQLGIDQRYVDYQQQALVTTVEIDRSHDGVAYERFTARGPMALLPLPARDGAQRMALVWTRPDRESSADEAVGVERLLALPERDFCKALQDEFGWRAGRILRCGERHHYPLGLSLSDEQVRSHVVLMGNAAHFLHPVAGQGFNLTLRDCETLAQVVARGVASNCAPGELHLLMDYAESRQRDQALTIGFSDRVPGLFSSANPWLQVARQFGLLGLALAPPLRSAFARQAAGLGL</sequence>
<keyword evidence="4" id="KW-0285">Flavoprotein</keyword>
<accession>A0ABQ6M0G2</accession>
<evidence type="ECO:0000256" key="1">
    <source>
        <dbReference type="ARBA" id="ARBA00001974"/>
    </source>
</evidence>
<proteinExistence type="inferred from homology"/>
<evidence type="ECO:0000313" key="9">
    <source>
        <dbReference type="EMBL" id="GMG87836.1"/>
    </source>
</evidence>
<evidence type="ECO:0000256" key="4">
    <source>
        <dbReference type="ARBA" id="ARBA00022630"/>
    </source>
</evidence>
<evidence type="ECO:0000256" key="2">
    <source>
        <dbReference type="ARBA" id="ARBA00004749"/>
    </source>
</evidence>
<keyword evidence="7" id="KW-0503">Monooxygenase</keyword>
<dbReference type="PANTHER" id="PTHR43876">
    <property type="entry name" value="UBIQUINONE BIOSYNTHESIS MONOOXYGENASE COQ6, MITOCHONDRIAL"/>
    <property type="match status" value="1"/>
</dbReference>
<reference evidence="9 10" key="1">
    <citation type="submission" date="2023-04" db="EMBL/GenBank/DDBJ databases">
        <title>Marinobulbifer ophiurae gen. nov., sp. Nov., isolate from tissue of brittle star Ophioplocus japonicus.</title>
        <authorList>
            <person name="Kawano K."/>
            <person name="Sawayama S."/>
            <person name="Nakagawa S."/>
        </authorList>
    </citation>
    <scope>NUCLEOTIDE SEQUENCE [LARGE SCALE GENOMIC DNA]</scope>
    <source>
        <strain evidence="9 10">NKW57</strain>
    </source>
</reference>
<organism evidence="9 10">
    <name type="scientific">Biformimicrobium ophioploci</name>
    <dbReference type="NCBI Taxonomy" id="3036711"/>
    <lineage>
        <taxon>Bacteria</taxon>
        <taxon>Pseudomonadati</taxon>
        <taxon>Pseudomonadota</taxon>
        <taxon>Gammaproteobacteria</taxon>
        <taxon>Cellvibrionales</taxon>
        <taxon>Microbulbiferaceae</taxon>
        <taxon>Biformimicrobium</taxon>
    </lineage>
</organism>
<gene>
    <name evidence="9" type="primary">ubiH</name>
    <name evidence="9" type="ORF">MNKW57_21570</name>
</gene>
<keyword evidence="5" id="KW-0274">FAD</keyword>
<comment type="pathway">
    <text evidence="2">Cofactor biosynthesis; ubiquinone biosynthesis.</text>
</comment>
<evidence type="ECO:0000256" key="3">
    <source>
        <dbReference type="ARBA" id="ARBA00005349"/>
    </source>
</evidence>
<dbReference type="InterPro" id="IPR002938">
    <property type="entry name" value="FAD-bd"/>
</dbReference>
<dbReference type="NCBIfam" id="NF004356">
    <property type="entry name" value="PRK05732.1"/>
    <property type="match status" value="1"/>
</dbReference>
<dbReference type="Gene3D" id="3.50.50.60">
    <property type="entry name" value="FAD/NAD(P)-binding domain"/>
    <property type="match status" value="2"/>
</dbReference>
<evidence type="ECO:0000256" key="6">
    <source>
        <dbReference type="ARBA" id="ARBA00023002"/>
    </source>
</evidence>